<keyword evidence="3" id="KW-1185">Reference proteome</keyword>
<dbReference type="Proteomes" id="UP000016936">
    <property type="component" value="Unassembled WGS sequence"/>
</dbReference>
<dbReference type="Pfam" id="PF13521">
    <property type="entry name" value="AAA_28"/>
    <property type="match status" value="1"/>
</dbReference>
<dbReference type="SUPFAM" id="SSF52540">
    <property type="entry name" value="P-loop containing nucleoside triphosphate hydrolases"/>
    <property type="match status" value="2"/>
</dbReference>
<gene>
    <name evidence="2" type="ORF">COCHEDRAFT_1023887</name>
</gene>
<dbReference type="OMA" id="VCEPENA"/>
<feature type="domain" description="NadR/Ttd14 AAA" evidence="1">
    <location>
        <begin position="22"/>
        <end position="197"/>
    </location>
</feature>
<proteinExistence type="predicted"/>
<organism evidence="2 3">
    <name type="scientific">Cochliobolus heterostrophus (strain C5 / ATCC 48332 / race O)</name>
    <name type="common">Southern corn leaf blight fungus</name>
    <name type="synonym">Bipolaris maydis</name>
    <dbReference type="NCBI Taxonomy" id="701091"/>
    <lineage>
        <taxon>Eukaryota</taxon>
        <taxon>Fungi</taxon>
        <taxon>Dikarya</taxon>
        <taxon>Ascomycota</taxon>
        <taxon>Pezizomycotina</taxon>
        <taxon>Dothideomycetes</taxon>
        <taxon>Pleosporomycetidae</taxon>
        <taxon>Pleosporales</taxon>
        <taxon>Pleosporineae</taxon>
        <taxon>Pleosporaceae</taxon>
        <taxon>Bipolaris</taxon>
    </lineage>
</organism>
<dbReference type="InterPro" id="IPR038727">
    <property type="entry name" value="NadR/Ttd14_AAA_dom"/>
</dbReference>
<accession>M2UF95</accession>
<dbReference type="eggNOG" id="ENOG502SPN2">
    <property type="taxonomic scope" value="Eukaryota"/>
</dbReference>
<dbReference type="InterPro" id="IPR027417">
    <property type="entry name" value="P-loop_NTPase"/>
</dbReference>
<sequence>MMSTSFGTLNNRSGTPKQSNLYLIGPQCSGKTTLLNALRAFYSDRDPASHGIEQPFFIEEVVRVIMHEKGFQARDLYDSVRGLQLQTHILLRQNQIEEQLKDRWFLADRSALDTLVYAKQYTGTDAFKALASTKEWENSRLRMQYATVIVCEAGNTEWLSADKVRLAYQDTAGWKALNESFFVMLREYGISYSVLPNAVKDLGERVALVSRLLNTDTSNACLEPVSF</sequence>
<evidence type="ECO:0000313" key="2">
    <source>
        <dbReference type="EMBL" id="EMD86678.1"/>
    </source>
</evidence>
<dbReference type="AlphaFoldDB" id="M2UF95"/>
<dbReference type="EMBL" id="KB445584">
    <property type="protein sequence ID" value="EMD86678.1"/>
    <property type="molecule type" value="Genomic_DNA"/>
</dbReference>
<protein>
    <recommendedName>
        <fullName evidence="1">NadR/Ttd14 AAA domain-containing protein</fullName>
    </recommendedName>
</protein>
<evidence type="ECO:0000259" key="1">
    <source>
        <dbReference type="Pfam" id="PF13521"/>
    </source>
</evidence>
<reference evidence="3" key="2">
    <citation type="journal article" date="2013" name="PLoS Genet.">
        <title>Comparative genome structure, secondary metabolite, and effector coding capacity across Cochliobolus pathogens.</title>
        <authorList>
            <person name="Condon B.J."/>
            <person name="Leng Y."/>
            <person name="Wu D."/>
            <person name="Bushley K.E."/>
            <person name="Ohm R.A."/>
            <person name="Otillar R."/>
            <person name="Martin J."/>
            <person name="Schackwitz W."/>
            <person name="Grimwood J."/>
            <person name="MohdZainudin N."/>
            <person name="Xue C."/>
            <person name="Wang R."/>
            <person name="Manning V.A."/>
            <person name="Dhillon B."/>
            <person name="Tu Z.J."/>
            <person name="Steffenson B.J."/>
            <person name="Salamov A."/>
            <person name="Sun H."/>
            <person name="Lowry S."/>
            <person name="LaButti K."/>
            <person name="Han J."/>
            <person name="Copeland A."/>
            <person name="Lindquist E."/>
            <person name="Barry K."/>
            <person name="Schmutz J."/>
            <person name="Baker S.E."/>
            <person name="Ciuffetti L.M."/>
            <person name="Grigoriev I.V."/>
            <person name="Zhong S."/>
            <person name="Turgeon B.G."/>
        </authorList>
    </citation>
    <scope>NUCLEOTIDE SEQUENCE [LARGE SCALE GENOMIC DNA]</scope>
    <source>
        <strain evidence="3">C5 / ATCC 48332 / race O</strain>
    </source>
</reference>
<dbReference type="OrthoDB" id="6118920at2759"/>
<evidence type="ECO:0000313" key="3">
    <source>
        <dbReference type="Proteomes" id="UP000016936"/>
    </source>
</evidence>
<name>M2UF95_COCH5</name>
<reference evidence="2 3" key="1">
    <citation type="journal article" date="2012" name="PLoS Pathog.">
        <title>Diverse lifestyles and strategies of plant pathogenesis encoded in the genomes of eighteen Dothideomycetes fungi.</title>
        <authorList>
            <person name="Ohm R.A."/>
            <person name="Feau N."/>
            <person name="Henrissat B."/>
            <person name="Schoch C.L."/>
            <person name="Horwitz B.A."/>
            <person name="Barry K.W."/>
            <person name="Condon B.J."/>
            <person name="Copeland A.C."/>
            <person name="Dhillon B."/>
            <person name="Glaser F."/>
            <person name="Hesse C.N."/>
            <person name="Kosti I."/>
            <person name="LaButti K."/>
            <person name="Lindquist E.A."/>
            <person name="Lucas S."/>
            <person name="Salamov A.A."/>
            <person name="Bradshaw R.E."/>
            <person name="Ciuffetti L."/>
            <person name="Hamelin R.C."/>
            <person name="Kema G.H.J."/>
            <person name="Lawrence C."/>
            <person name="Scott J.A."/>
            <person name="Spatafora J.W."/>
            <person name="Turgeon B.G."/>
            <person name="de Wit P.J.G.M."/>
            <person name="Zhong S."/>
            <person name="Goodwin S.B."/>
            <person name="Grigoriev I.V."/>
        </authorList>
    </citation>
    <scope>NUCLEOTIDE SEQUENCE [LARGE SCALE GENOMIC DNA]</scope>
    <source>
        <strain evidence="3">C5 / ATCC 48332 / race O</strain>
    </source>
</reference>
<dbReference type="HOGENOM" id="CLU_087993_1_1_1"/>
<dbReference type="Gene3D" id="3.40.50.300">
    <property type="entry name" value="P-loop containing nucleotide triphosphate hydrolases"/>
    <property type="match status" value="1"/>
</dbReference>